<dbReference type="RefSeq" id="WP_339959932.1">
    <property type="nucleotide sequence ID" value="NZ_JAWMWH010000001.1"/>
</dbReference>
<feature type="transmembrane region" description="Helical" evidence="1">
    <location>
        <begin position="29"/>
        <end position="47"/>
    </location>
</feature>
<organism evidence="2 3">
    <name type="scientific">Nicoliella lavandulae</name>
    <dbReference type="NCBI Taxonomy" id="3082954"/>
    <lineage>
        <taxon>Bacteria</taxon>
        <taxon>Bacillati</taxon>
        <taxon>Bacillota</taxon>
        <taxon>Bacilli</taxon>
        <taxon>Lactobacillales</taxon>
        <taxon>Lactobacillaceae</taxon>
        <taxon>Nicoliella</taxon>
    </lineage>
</organism>
<evidence type="ECO:0000313" key="3">
    <source>
        <dbReference type="Proteomes" id="UP001370590"/>
    </source>
</evidence>
<evidence type="ECO:0000256" key="1">
    <source>
        <dbReference type="SAM" id="Phobius"/>
    </source>
</evidence>
<accession>A0ABU8SJM5</accession>
<proteinExistence type="predicted"/>
<dbReference type="EMBL" id="JAWMWH010000001">
    <property type="protein sequence ID" value="MEJ6400112.1"/>
    <property type="molecule type" value="Genomic_DNA"/>
</dbReference>
<keyword evidence="1" id="KW-0472">Membrane</keyword>
<keyword evidence="1" id="KW-1133">Transmembrane helix</keyword>
<name>A0ABU8SJM5_9LACO</name>
<sequence length="128" mass="14720">MQNPFGNGMIPIPPNYATFKNPKTGELKLSKVGFSFTALIFSFVPAIFRGDWYNFFCIILVDAGVAMLGSVLFNQPLQTIYQYTEPLTQIMWGFLYNRMYCKHITNIGFVPTDQRSKDLLVKNKYMKP</sequence>
<keyword evidence="3" id="KW-1185">Reference proteome</keyword>
<dbReference type="Proteomes" id="UP001370590">
    <property type="component" value="Unassembled WGS sequence"/>
</dbReference>
<keyword evidence="1" id="KW-0812">Transmembrane</keyword>
<evidence type="ECO:0000313" key="2">
    <source>
        <dbReference type="EMBL" id="MEJ6400112.1"/>
    </source>
</evidence>
<gene>
    <name evidence="2" type="ORF">R4146_02815</name>
</gene>
<feature type="transmembrane region" description="Helical" evidence="1">
    <location>
        <begin position="53"/>
        <end position="73"/>
    </location>
</feature>
<comment type="caution">
    <text evidence="2">The sequence shown here is derived from an EMBL/GenBank/DDBJ whole genome shotgun (WGS) entry which is preliminary data.</text>
</comment>
<reference evidence="2 3" key="1">
    <citation type="submission" date="2023-10" db="EMBL/GenBank/DDBJ databases">
        <title>Nicoliella lavandulae sp. nov. isolated from Lavandula angustifolia flowers.</title>
        <authorList>
            <person name="Alcantara C."/>
            <person name="Zuniga M."/>
            <person name="Landete J.M."/>
            <person name="Monedero V."/>
        </authorList>
    </citation>
    <scope>NUCLEOTIDE SEQUENCE [LARGE SCALE GENOMIC DNA]</scope>
    <source>
        <strain evidence="2 3">Es01</strain>
    </source>
</reference>
<protein>
    <submittedName>
        <fullName evidence="2">Uncharacterized protein</fullName>
    </submittedName>
</protein>